<name>A0A5A7PQM3_STRAF</name>
<dbReference type="EMBL" id="BKCP01004960">
    <property type="protein sequence ID" value="GER35235.1"/>
    <property type="molecule type" value="Genomic_DNA"/>
</dbReference>
<sequence>MLEIWGFVKPSFLRRSRKALGLTGVPKWTFLEAAMASSGDKPHESTRIVRSSAGRLGGGMCSSKHTSQAPQVQGVIIILQIHKKFMALKISAQDRSPNLSEGSQLEEIGLTY</sequence>
<keyword evidence="2" id="KW-0449">Lipoprotein</keyword>
<dbReference type="AlphaFoldDB" id="A0A5A7PQM3"/>
<reference evidence="3" key="1">
    <citation type="journal article" date="2019" name="Curr. Biol.">
        <title>Genome Sequence of Striga asiatica Provides Insight into the Evolution of Plant Parasitism.</title>
        <authorList>
            <person name="Yoshida S."/>
            <person name="Kim S."/>
            <person name="Wafula E.K."/>
            <person name="Tanskanen J."/>
            <person name="Kim Y.M."/>
            <person name="Honaas L."/>
            <person name="Yang Z."/>
            <person name="Spallek T."/>
            <person name="Conn C.E."/>
            <person name="Ichihashi Y."/>
            <person name="Cheong K."/>
            <person name="Cui S."/>
            <person name="Der J.P."/>
            <person name="Gundlach H."/>
            <person name="Jiao Y."/>
            <person name="Hori C."/>
            <person name="Ishida J.K."/>
            <person name="Kasahara H."/>
            <person name="Kiba T."/>
            <person name="Kim M.S."/>
            <person name="Koo N."/>
            <person name="Laohavisit A."/>
            <person name="Lee Y.H."/>
            <person name="Lumba S."/>
            <person name="McCourt P."/>
            <person name="Mortimer J.C."/>
            <person name="Mutuku J.M."/>
            <person name="Nomura T."/>
            <person name="Sasaki-Sekimoto Y."/>
            <person name="Seto Y."/>
            <person name="Wang Y."/>
            <person name="Wakatake T."/>
            <person name="Sakakibara H."/>
            <person name="Demura T."/>
            <person name="Yamaguchi S."/>
            <person name="Yoneyama K."/>
            <person name="Manabe R.I."/>
            <person name="Nelson D.C."/>
            <person name="Schulman A.H."/>
            <person name="Timko M.P."/>
            <person name="dePamphilis C.W."/>
            <person name="Choi D."/>
            <person name="Shirasu K."/>
        </authorList>
    </citation>
    <scope>NUCLEOTIDE SEQUENCE [LARGE SCALE GENOMIC DNA]</scope>
    <source>
        <strain evidence="3">cv. UVA1</strain>
    </source>
</reference>
<evidence type="ECO:0000256" key="1">
    <source>
        <dbReference type="SAM" id="MobiDB-lite"/>
    </source>
</evidence>
<proteinExistence type="predicted"/>
<keyword evidence="2" id="KW-0808">Transferase</keyword>
<feature type="compositionally biased region" description="Polar residues" evidence="1">
    <location>
        <begin position="93"/>
        <end position="103"/>
    </location>
</feature>
<comment type="caution">
    <text evidence="2">The sequence shown here is derived from an EMBL/GenBank/DDBJ whole genome shotgun (WGS) entry which is preliminary data.</text>
</comment>
<keyword evidence="3" id="KW-1185">Reference proteome</keyword>
<feature type="region of interest" description="Disordered" evidence="1">
    <location>
        <begin position="93"/>
        <end position="112"/>
    </location>
</feature>
<gene>
    <name evidence="2" type="ORF">STAS_11503</name>
</gene>
<dbReference type="GO" id="GO:0016746">
    <property type="term" value="F:acyltransferase activity"/>
    <property type="evidence" value="ECO:0007669"/>
    <property type="project" value="UniProtKB-KW"/>
</dbReference>
<accession>A0A5A7PQM3</accession>
<dbReference type="Proteomes" id="UP000325081">
    <property type="component" value="Unassembled WGS sequence"/>
</dbReference>
<organism evidence="2 3">
    <name type="scientific">Striga asiatica</name>
    <name type="common">Asiatic witchweed</name>
    <name type="synonym">Buchnera asiatica</name>
    <dbReference type="NCBI Taxonomy" id="4170"/>
    <lineage>
        <taxon>Eukaryota</taxon>
        <taxon>Viridiplantae</taxon>
        <taxon>Streptophyta</taxon>
        <taxon>Embryophyta</taxon>
        <taxon>Tracheophyta</taxon>
        <taxon>Spermatophyta</taxon>
        <taxon>Magnoliopsida</taxon>
        <taxon>eudicotyledons</taxon>
        <taxon>Gunneridae</taxon>
        <taxon>Pentapetalae</taxon>
        <taxon>asterids</taxon>
        <taxon>lamiids</taxon>
        <taxon>Lamiales</taxon>
        <taxon>Orobanchaceae</taxon>
        <taxon>Buchnereae</taxon>
        <taxon>Striga</taxon>
    </lineage>
</organism>
<evidence type="ECO:0000313" key="3">
    <source>
        <dbReference type="Proteomes" id="UP000325081"/>
    </source>
</evidence>
<keyword evidence="2" id="KW-0012">Acyltransferase</keyword>
<protein>
    <submittedName>
        <fullName evidence="2">Nitrilase/cyanide hydratase and apolipoprotein N-acyltransferase family protein</fullName>
    </submittedName>
</protein>
<evidence type="ECO:0000313" key="2">
    <source>
        <dbReference type="EMBL" id="GER35235.1"/>
    </source>
</evidence>